<keyword evidence="1" id="KW-0472">Membrane</keyword>
<dbReference type="Pfam" id="PF11026">
    <property type="entry name" value="DUF2721"/>
    <property type="match status" value="1"/>
</dbReference>
<dbReference type="InterPro" id="IPR021279">
    <property type="entry name" value="DUF2721"/>
</dbReference>
<feature type="transmembrane region" description="Helical" evidence="1">
    <location>
        <begin position="92"/>
        <end position="116"/>
    </location>
</feature>
<proteinExistence type="predicted"/>
<evidence type="ECO:0000313" key="2">
    <source>
        <dbReference type="EMBL" id="MBD2842664.1"/>
    </source>
</evidence>
<protein>
    <submittedName>
        <fullName evidence="2">DUF2721 domain-containing protein</fullName>
    </submittedName>
</protein>
<accession>A0ABR8KPQ9</accession>
<organism evidence="2 3">
    <name type="scientific">Erythrobacter rubeus</name>
    <dbReference type="NCBI Taxonomy" id="2760803"/>
    <lineage>
        <taxon>Bacteria</taxon>
        <taxon>Pseudomonadati</taxon>
        <taxon>Pseudomonadota</taxon>
        <taxon>Alphaproteobacteria</taxon>
        <taxon>Sphingomonadales</taxon>
        <taxon>Erythrobacteraceae</taxon>
        <taxon>Erythrobacter/Porphyrobacter group</taxon>
        <taxon>Erythrobacter</taxon>
    </lineage>
</organism>
<sequence>MMLEIFAAADIATELIQRTASTPAVQQALQSSLAPAFLLVGIGSVMNVMMARLTWVAGRIERLEAQDEKDKGPRHAAEVDWLCKRRALARKAIMLSSAGAVIISIVIALLFVSTYISARIGTVIAVMWVLTIAFLISALFVFLRETQLAAGGPNRKDKSA</sequence>
<dbReference type="Proteomes" id="UP000635384">
    <property type="component" value="Unassembled WGS sequence"/>
</dbReference>
<feature type="transmembrane region" description="Helical" evidence="1">
    <location>
        <begin position="122"/>
        <end position="143"/>
    </location>
</feature>
<dbReference type="EMBL" id="JACXLC010000001">
    <property type="protein sequence ID" value="MBD2842664.1"/>
    <property type="molecule type" value="Genomic_DNA"/>
</dbReference>
<gene>
    <name evidence="2" type="ORF">IB285_10385</name>
</gene>
<keyword evidence="1" id="KW-1133">Transmembrane helix</keyword>
<reference evidence="2 3" key="1">
    <citation type="submission" date="2020-09" db="EMBL/GenBank/DDBJ databases">
        <authorList>
            <person name="Yoon J.-W."/>
        </authorList>
    </citation>
    <scope>NUCLEOTIDE SEQUENCE [LARGE SCALE GENOMIC DNA]</scope>
    <source>
        <strain evidence="2 3">KMU-140</strain>
    </source>
</reference>
<evidence type="ECO:0000256" key="1">
    <source>
        <dbReference type="SAM" id="Phobius"/>
    </source>
</evidence>
<feature type="transmembrane region" description="Helical" evidence="1">
    <location>
        <begin position="33"/>
        <end position="53"/>
    </location>
</feature>
<name>A0ABR8KPQ9_9SPHN</name>
<keyword evidence="3" id="KW-1185">Reference proteome</keyword>
<keyword evidence="1" id="KW-0812">Transmembrane</keyword>
<evidence type="ECO:0000313" key="3">
    <source>
        <dbReference type="Proteomes" id="UP000635384"/>
    </source>
</evidence>
<comment type="caution">
    <text evidence="2">The sequence shown here is derived from an EMBL/GenBank/DDBJ whole genome shotgun (WGS) entry which is preliminary data.</text>
</comment>